<comment type="caution">
    <text evidence="2">The sequence shown here is derived from an EMBL/GenBank/DDBJ whole genome shotgun (WGS) entry which is preliminary data.</text>
</comment>
<protein>
    <submittedName>
        <fullName evidence="2">Uncharacterized protein</fullName>
    </submittedName>
</protein>
<accession>A0ABD3SGF4</accession>
<dbReference type="Proteomes" id="UP001530377">
    <property type="component" value="Unassembled WGS sequence"/>
</dbReference>
<feature type="compositionally biased region" description="Polar residues" evidence="1">
    <location>
        <begin position="387"/>
        <end position="400"/>
    </location>
</feature>
<sequence length="677" mass="73652">MTVMRGGGSTVEKSNRRDDGNLDSAEADRRHRRRQSQQRRRSSGSGEGGDGRHHRHRGGSQRRPRGCSSSSASRRSSSYVDYNGASTGSSHQVRPQETTNPPPRVHDIADSEEGCPRRRCRNRGGSSSHENPDGHRREAAGSRRSSISSDVEDQASAGSRPLDRSHHSTRSNRISDGGRGHRDSERSIVSHRSPSSSDGTNNDDDNATAESSGMGKSLSRKGFLRHIKQLACKVKNTLGDMGGLNGVHKFRLGEVARYKTVKIRNKNWMIAEGKYDVMTMTAEVEVVAVHVDAVLEIPFYTILLADGSRKRTNWDNLMTLSEYKKFKSAAASIDGIGGKDEELSPRSSSRIRSILGFSSQSRGGRTRSLSSSSRIERKLESERVRSASRQSRTSESQQGNDDYDSASNSSRQASRSNSRHRPNSIQGGGGGGGGNTEARSSRDGSRNHRGRPRSKSPFSTRLEVEELGDRRDHCSSTTKNNQYLSRPQPRARSGRSPSPMAARMSVRGGTACPDEILTETCKSRTKTDHQGSVRSCTCVECNIVEKGRDSDMERDDGVSDPNQWQGSCPRNSSCISSECSEVLVTAKKQIPCAHRIVVEDVNEDTDDDDCFSDSPDQSWLTRLTALLGFATNSKSSIDAVGLPALGDGLAKKGVRGGSGPNSDVTALPRVVMLSSTG</sequence>
<feature type="compositionally biased region" description="Basic residues" evidence="1">
    <location>
        <begin position="30"/>
        <end position="42"/>
    </location>
</feature>
<reference evidence="2 3" key="1">
    <citation type="submission" date="2024-10" db="EMBL/GenBank/DDBJ databases">
        <title>Updated reference genomes for cyclostephanoid diatoms.</title>
        <authorList>
            <person name="Roberts W.R."/>
            <person name="Alverson A.J."/>
        </authorList>
    </citation>
    <scope>NUCLEOTIDE SEQUENCE [LARGE SCALE GENOMIC DNA]</scope>
    <source>
        <strain evidence="2 3">AJA228-03</strain>
    </source>
</reference>
<evidence type="ECO:0000256" key="1">
    <source>
        <dbReference type="SAM" id="MobiDB-lite"/>
    </source>
</evidence>
<feature type="compositionally biased region" description="Basic and acidic residues" evidence="1">
    <location>
        <begin position="462"/>
        <end position="474"/>
    </location>
</feature>
<name>A0ABD3SGF4_9STRA</name>
<organism evidence="2 3">
    <name type="scientific">Cyclostephanos tholiformis</name>
    <dbReference type="NCBI Taxonomy" id="382380"/>
    <lineage>
        <taxon>Eukaryota</taxon>
        <taxon>Sar</taxon>
        <taxon>Stramenopiles</taxon>
        <taxon>Ochrophyta</taxon>
        <taxon>Bacillariophyta</taxon>
        <taxon>Coscinodiscophyceae</taxon>
        <taxon>Thalassiosirophycidae</taxon>
        <taxon>Stephanodiscales</taxon>
        <taxon>Stephanodiscaceae</taxon>
        <taxon>Cyclostephanos</taxon>
    </lineage>
</organism>
<feature type="compositionally biased region" description="Polar residues" evidence="1">
    <location>
        <begin position="84"/>
        <end position="99"/>
    </location>
</feature>
<keyword evidence="3" id="KW-1185">Reference proteome</keyword>
<feature type="compositionally biased region" description="Gly residues" evidence="1">
    <location>
        <begin position="426"/>
        <end position="435"/>
    </location>
</feature>
<evidence type="ECO:0000313" key="3">
    <source>
        <dbReference type="Proteomes" id="UP001530377"/>
    </source>
</evidence>
<evidence type="ECO:0000313" key="2">
    <source>
        <dbReference type="EMBL" id="KAL3823450.1"/>
    </source>
</evidence>
<feature type="compositionally biased region" description="Basic and acidic residues" evidence="1">
    <location>
        <begin position="176"/>
        <end position="188"/>
    </location>
</feature>
<feature type="compositionally biased region" description="Basic residues" evidence="1">
    <location>
        <begin position="52"/>
        <end position="65"/>
    </location>
</feature>
<feature type="compositionally biased region" description="Basic and acidic residues" evidence="1">
    <location>
        <begin position="130"/>
        <end position="141"/>
    </location>
</feature>
<feature type="compositionally biased region" description="Basic and acidic residues" evidence="1">
    <location>
        <begin position="374"/>
        <end position="385"/>
    </location>
</feature>
<dbReference type="EMBL" id="JALLPB020000037">
    <property type="protein sequence ID" value="KAL3823450.1"/>
    <property type="molecule type" value="Genomic_DNA"/>
</dbReference>
<dbReference type="AlphaFoldDB" id="A0ABD3SGF4"/>
<feature type="region of interest" description="Disordered" evidence="1">
    <location>
        <begin position="354"/>
        <end position="509"/>
    </location>
</feature>
<feature type="compositionally biased region" description="Polar residues" evidence="1">
    <location>
        <begin position="475"/>
        <end position="485"/>
    </location>
</feature>
<proteinExistence type="predicted"/>
<feature type="region of interest" description="Disordered" evidence="1">
    <location>
        <begin position="1"/>
        <end position="218"/>
    </location>
</feature>
<feature type="compositionally biased region" description="Low complexity" evidence="1">
    <location>
        <begin position="66"/>
        <end position="78"/>
    </location>
</feature>
<feature type="compositionally biased region" description="Low complexity" evidence="1">
    <location>
        <begin position="354"/>
        <end position="373"/>
    </location>
</feature>
<feature type="compositionally biased region" description="Low complexity" evidence="1">
    <location>
        <begin position="190"/>
        <end position="200"/>
    </location>
</feature>
<feature type="compositionally biased region" description="Low complexity" evidence="1">
    <location>
        <begin position="405"/>
        <end position="416"/>
    </location>
</feature>
<gene>
    <name evidence="2" type="ORF">ACHAXA_010210</name>
</gene>